<evidence type="ECO:0000313" key="2">
    <source>
        <dbReference type="Proteomes" id="UP000663722"/>
    </source>
</evidence>
<protein>
    <submittedName>
        <fullName evidence="1">Uncharacterized protein</fullName>
    </submittedName>
</protein>
<organism evidence="1 2">
    <name type="scientific">Desulfonema magnum</name>
    <dbReference type="NCBI Taxonomy" id="45655"/>
    <lineage>
        <taxon>Bacteria</taxon>
        <taxon>Pseudomonadati</taxon>
        <taxon>Thermodesulfobacteriota</taxon>
        <taxon>Desulfobacteria</taxon>
        <taxon>Desulfobacterales</taxon>
        <taxon>Desulfococcaceae</taxon>
        <taxon>Desulfonema</taxon>
    </lineage>
</organism>
<dbReference type="Proteomes" id="UP000663722">
    <property type="component" value="Chromosome"/>
</dbReference>
<dbReference type="EMBL" id="CP061800">
    <property type="protein sequence ID" value="QTA88468.1"/>
    <property type="molecule type" value="Genomic_DNA"/>
</dbReference>
<proteinExistence type="predicted"/>
<gene>
    <name evidence="1" type="ORF">dnm_045150</name>
</gene>
<name>A0A975GQ11_9BACT</name>
<evidence type="ECO:0000313" key="1">
    <source>
        <dbReference type="EMBL" id="QTA88468.1"/>
    </source>
</evidence>
<accession>A0A975GQ11</accession>
<dbReference type="AlphaFoldDB" id="A0A975GQ11"/>
<reference evidence="1" key="1">
    <citation type="journal article" date="2021" name="Microb. Physiol.">
        <title>Proteogenomic Insights into the Physiology of Marine, Sulfate-Reducing, Filamentous Desulfonema limicola and Desulfonema magnum.</title>
        <authorList>
            <person name="Schnaars V."/>
            <person name="Wohlbrand L."/>
            <person name="Scheve S."/>
            <person name="Hinrichs C."/>
            <person name="Reinhardt R."/>
            <person name="Rabus R."/>
        </authorList>
    </citation>
    <scope>NUCLEOTIDE SEQUENCE</scope>
    <source>
        <strain evidence="1">4be13</strain>
    </source>
</reference>
<dbReference type="KEGG" id="dmm:dnm_045150"/>
<keyword evidence="2" id="KW-1185">Reference proteome</keyword>
<sequence length="48" mass="5723">MPRKETRLFFRNDPLPLKEKAGFLRGSRKKKIYKKLLIGYLIILCLLC</sequence>